<protein>
    <recommendedName>
        <fullName evidence="9">Quinolone resistance protein NorB</fullName>
    </recommendedName>
</protein>
<dbReference type="PROSITE" id="PS50850">
    <property type="entry name" value="MFS"/>
    <property type="match status" value="1"/>
</dbReference>
<keyword evidence="13" id="KW-1185">Reference proteome</keyword>
<evidence type="ECO:0000256" key="9">
    <source>
        <dbReference type="ARBA" id="ARBA00040594"/>
    </source>
</evidence>
<dbReference type="Pfam" id="PF07690">
    <property type="entry name" value="MFS_1"/>
    <property type="match status" value="1"/>
</dbReference>
<dbReference type="AlphaFoldDB" id="A0A6V7RDJ3"/>
<dbReference type="GO" id="GO:0022857">
    <property type="term" value="F:transmembrane transporter activity"/>
    <property type="evidence" value="ECO:0007669"/>
    <property type="project" value="InterPro"/>
</dbReference>
<name>A0A6V7RDJ3_9STAP</name>
<evidence type="ECO:0000256" key="4">
    <source>
        <dbReference type="ARBA" id="ARBA00022448"/>
    </source>
</evidence>
<comment type="caution">
    <text evidence="12">The sequence shown here is derived from an EMBL/GenBank/DDBJ whole genome shotgun (WGS) entry which is preliminary data.</text>
</comment>
<feature type="transmembrane region" description="Helical" evidence="10">
    <location>
        <begin position="51"/>
        <end position="71"/>
    </location>
</feature>
<dbReference type="SUPFAM" id="SSF103473">
    <property type="entry name" value="MFS general substrate transporter"/>
    <property type="match status" value="1"/>
</dbReference>
<dbReference type="Proteomes" id="UP000589351">
    <property type="component" value="Unassembled WGS sequence"/>
</dbReference>
<dbReference type="InterPro" id="IPR036259">
    <property type="entry name" value="MFS_trans_sf"/>
</dbReference>
<feature type="transmembrane region" description="Helical" evidence="10">
    <location>
        <begin position="12"/>
        <end position="31"/>
    </location>
</feature>
<evidence type="ECO:0000256" key="5">
    <source>
        <dbReference type="ARBA" id="ARBA00022475"/>
    </source>
</evidence>
<dbReference type="Gene3D" id="1.20.1720.10">
    <property type="entry name" value="Multidrug resistance protein D"/>
    <property type="match status" value="1"/>
</dbReference>
<feature type="transmembrane region" description="Helical" evidence="10">
    <location>
        <begin position="399"/>
        <end position="420"/>
    </location>
</feature>
<feature type="transmembrane region" description="Helical" evidence="10">
    <location>
        <begin position="266"/>
        <end position="291"/>
    </location>
</feature>
<evidence type="ECO:0000256" key="3">
    <source>
        <dbReference type="ARBA" id="ARBA00008537"/>
    </source>
</evidence>
<evidence type="ECO:0000313" key="12">
    <source>
        <dbReference type="EMBL" id="CAD2075540.1"/>
    </source>
</evidence>
<evidence type="ECO:0000256" key="6">
    <source>
        <dbReference type="ARBA" id="ARBA00022692"/>
    </source>
</evidence>
<feature type="transmembrane region" description="Helical" evidence="10">
    <location>
        <begin position="331"/>
        <end position="352"/>
    </location>
</feature>
<evidence type="ECO:0000256" key="7">
    <source>
        <dbReference type="ARBA" id="ARBA00022989"/>
    </source>
</evidence>
<comment type="subcellular location">
    <subcellularLocation>
        <location evidence="1">Cell membrane</location>
        <topology evidence="1">Multi-pass membrane protein</topology>
    </subcellularLocation>
</comment>
<dbReference type="NCBIfam" id="TIGR00711">
    <property type="entry name" value="efflux_EmrB"/>
    <property type="match status" value="1"/>
</dbReference>
<dbReference type="EMBL" id="CAJEWD010000006">
    <property type="protein sequence ID" value="CAD2075540.1"/>
    <property type="molecule type" value="Genomic_DNA"/>
</dbReference>
<feature type="transmembrane region" description="Helical" evidence="10">
    <location>
        <begin position="303"/>
        <end position="324"/>
    </location>
</feature>
<dbReference type="CDD" id="cd17503">
    <property type="entry name" value="MFS_LmrB_MDR_like"/>
    <property type="match status" value="1"/>
</dbReference>
<proteinExistence type="inferred from homology"/>
<feature type="transmembrane region" description="Helical" evidence="10">
    <location>
        <begin position="108"/>
        <end position="126"/>
    </location>
</feature>
<dbReference type="Gene3D" id="1.20.1250.20">
    <property type="entry name" value="MFS general substrate transporter like domains"/>
    <property type="match status" value="1"/>
</dbReference>
<reference evidence="12 13" key="1">
    <citation type="submission" date="2020-07" db="EMBL/GenBank/DDBJ databases">
        <authorList>
            <person name="Criscuolo A."/>
        </authorList>
    </citation>
    <scope>NUCLEOTIDE SEQUENCE [LARGE SCALE GENOMIC DNA]</scope>
    <source>
        <strain evidence="12">CIP111649</strain>
    </source>
</reference>
<dbReference type="InterPro" id="IPR004638">
    <property type="entry name" value="EmrB-like"/>
</dbReference>
<gene>
    <name evidence="12" type="primary">emrB_1</name>
    <name evidence="12" type="ORF">JEODO184_00892</name>
</gene>
<feature type="transmembrane region" description="Helical" evidence="10">
    <location>
        <begin position="440"/>
        <end position="464"/>
    </location>
</feature>
<comment type="similarity">
    <text evidence="2">Belongs to the major facilitator superfamily. TCR/Tet family.</text>
</comment>
<dbReference type="GO" id="GO:0005886">
    <property type="term" value="C:plasma membrane"/>
    <property type="evidence" value="ECO:0007669"/>
    <property type="project" value="UniProtKB-SubCell"/>
</dbReference>
<dbReference type="PANTHER" id="PTHR42718:SF9">
    <property type="entry name" value="MAJOR FACILITATOR SUPERFAMILY MULTIDRUG TRANSPORTER MFSC"/>
    <property type="match status" value="1"/>
</dbReference>
<organism evidence="12 13">
    <name type="scientific">Jeotgalicoccus meleagridis</name>
    <dbReference type="NCBI Taxonomy" id="2759181"/>
    <lineage>
        <taxon>Bacteria</taxon>
        <taxon>Bacillati</taxon>
        <taxon>Bacillota</taxon>
        <taxon>Bacilli</taxon>
        <taxon>Bacillales</taxon>
        <taxon>Staphylococcaceae</taxon>
        <taxon>Jeotgalicoccus</taxon>
    </lineage>
</organism>
<evidence type="ECO:0000256" key="10">
    <source>
        <dbReference type="SAM" id="Phobius"/>
    </source>
</evidence>
<feature type="transmembrane region" description="Helical" evidence="10">
    <location>
        <begin position="229"/>
        <end position="246"/>
    </location>
</feature>
<keyword evidence="6 10" id="KW-0812">Transmembrane</keyword>
<keyword evidence="7 10" id="KW-1133">Transmembrane helix</keyword>
<dbReference type="InterPro" id="IPR020846">
    <property type="entry name" value="MFS_dom"/>
</dbReference>
<dbReference type="RefSeq" id="WP_185125422.1">
    <property type="nucleotide sequence ID" value="NZ_CAJEWD010000006.1"/>
</dbReference>
<evidence type="ECO:0000313" key="13">
    <source>
        <dbReference type="Proteomes" id="UP000589351"/>
    </source>
</evidence>
<dbReference type="PRINTS" id="PR01036">
    <property type="entry name" value="TCRTETB"/>
</dbReference>
<feature type="transmembrane region" description="Helical" evidence="10">
    <location>
        <begin position="165"/>
        <end position="185"/>
    </location>
</feature>
<evidence type="ECO:0000259" key="11">
    <source>
        <dbReference type="PROSITE" id="PS50850"/>
    </source>
</evidence>
<accession>A0A6V7RDJ3</accession>
<evidence type="ECO:0000256" key="8">
    <source>
        <dbReference type="ARBA" id="ARBA00023136"/>
    </source>
</evidence>
<feature type="transmembrane region" description="Helical" evidence="10">
    <location>
        <begin position="138"/>
        <end position="159"/>
    </location>
</feature>
<comment type="similarity">
    <text evidence="3">Belongs to the major facilitator superfamily. EmrB family.</text>
</comment>
<evidence type="ECO:0000256" key="1">
    <source>
        <dbReference type="ARBA" id="ARBA00004651"/>
    </source>
</evidence>
<keyword evidence="5" id="KW-1003">Cell membrane</keyword>
<feature type="domain" description="Major facilitator superfamily (MFS) profile" evidence="11">
    <location>
        <begin position="13"/>
        <end position="469"/>
    </location>
</feature>
<dbReference type="PANTHER" id="PTHR42718">
    <property type="entry name" value="MAJOR FACILITATOR SUPERFAMILY MULTIDRUG TRANSPORTER MFSC"/>
    <property type="match status" value="1"/>
</dbReference>
<dbReference type="InterPro" id="IPR011701">
    <property type="entry name" value="MFS"/>
</dbReference>
<feature type="transmembrane region" description="Helical" evidence="10">
    <location>
        <begin position="78"/>
        <end position="96"/>
    </location>
</feature>
<keyword evidence="4" id="KW-0813">Transport</keyword>
<feature type="transmembrane region" description="Helical" evidence="10">
    <location>
        <begin position="197"/>
        <end position="217"/>
    </location>
</feature>
<keyword evidence="8 10" id="KW-0472">Membrane</keyword>
<sequence>MPETNQQKPDYRLIFILLSGAFISFLSNTFLNVALPAIKNDFGVSTSAVQWVSTAYMLVSGIIIPTTAYLMQKFSARALFLAAMFLFLIGTTVSGFSPMFGVLIVGRMIQASGSAMLMPLLMNIMISSFPPKQRGTAMGLFSLVMFFAPAIGPTLSGIIVQNFSWHVLFFMMIPFLILVLAVGFWKLPEIKQTKEAHIDLISIILSTIGFGGVLFGLSSSGEKGLADSTVLIPLLVGIASITLYVMRQMKLEHPMLDFRVYKYPMYTIASIIIGAANMALFAGMILIPIFMQDIQGLDPLDTGLLMLPGALIMGFMSPVSGKLFDIYGPKIMAVLGLTIAVVTTFFLSRLTIDTPFTYLLTVYMVRSLGMTLVNTPVMTNGMNALPAHLTPHGSSLNSMLNQVSGSIGIALLITVMQTYTNIQVSQMDNPTEAMINDATLGGINLAFLVGTGFLGVALISSLFLKQVASDDVIGQSIDKARPIDDNVKRLDPEEK</sequence>
<evidence type="ECO:0000256" key="2">
    <source>
        <dbReference type="ARBA" id="ARBA00007520"/>
    </source>
</evidence>